<evidence type="ECO:0000259" key="5">
    <source>
        <dbReference type="PROSITE" id="PS51192"/>
    </source>
</evidence>
<dbReference type="PANTHER" id="PTHR47959">
    <property type="entry name" value="ATP-DEPENDENT RNA HELICASE RHLE-RELATED"/>
    <property type="match status" value="1"/>
</dbReference>
<dbReference type="SUPFAM" id="SSF52540">
    <property type="entry name" value="P-loop containing nucleoside triphosphate hydrolases"/>
    <property type="match status" value="1"/>
</dbReference>
<dbReference type="Pfam" id="PF00271">
    <property type="entry name" value="Helicase_C"/>
    <property type="match status" value="1"/>
</dbReference>
<feature type="domain" description="Helicase ATP-binding" evidence="5">
    <location>
        <begin position="38"/>
        <end position="172"/>
    </location>
</feature>
<dbReference type="GO" id="GO:0005524">
    <property type="term" value="F:ATP binding"/>
    <property type="evidence" value="ECO:0007669"/>
    <property type="project" value="UniProtKB-KW"/>
</dbReference>
<dbReference type="SMART" id="SM00490">
    <property type="entry name" value="HELICc"/>
    <property type="match status" value="1"/>
</dbReference>
<reference evidence="7" key="1">
    <citation type="submission" date="2017-04" db="EMBL/GenBank/DDBJ databases">
        <title>Population genomics of picophytoplankton unveils novel chromosome hypervariability.</title>
        <authorList>
            <consortium name="DOE Joint Genome Institute"/>
            <person name="Blanc-Mathieu R."/>
            <person name="Krasovec M."/>
            <person name="Hebrard M."/>
            <person name="Yau S."/>
            <person name="Desgranges E."/>
            <person name="Martin J."/>
            <person name="Schackwitz W."/>
            <person name="Kuo A."/>
            <person name="Salin G."/>
            <person name="Donnadieu C."/>
            <person name="Desdevises Y."/>
            <person name="Sanchez-Ferandin S."/>
            <person name="Moreau H."/>
            <person name="Rivals E."/>
            <person name="Grigoriev I.V."/>
            <person name="Grimsley N."/>
            <person name="Eyre-Walker A."/>
            <person name="Piganeau G."/>
        </authorList>
    </citation>
    <scope>NUCLEOTIDE SEQUENCE [LARGE SCALE GENOMIC DNA]</scope>
    <source>
        <strain evidence="7">RCC 1115</strain>
    </source>
</reference>
<dbReference type="Pfam" id="PF00270">
    <property type="entry name" value="DEAD"/>
    <property type="match status" value="1"/>
</dbReference>
<dbReference type="EMBL" id="KZ155839">
    <property type="protein sequence ID" value="OUS42086.1"/>
    <property type="molecule type" value="Genomic_DNA"/>
</dbReference>
<evidence type="ECO:0000256" key="3">
    <source>
        <dbReference type="ARBA" id="ARBA00022806"/>
    </source>
</evidence>
<dbReference type="SMART" id="SM00487">
    <property type="entry name" value="DEXDc"/>
    <property type="match status" value="1"/>
</dbReference>
<evidence type="ECO:0000256" key="1">
    <source>
        <dbReference type="ARBA" id="ARBA00022741"/>
    </source>
</evidence>
<dbReference type="InterPro" id="IPR014001">
    <property type="entry name" value="Helicase_ATP-bd"/>
</dbReference>
<evidence type="ECO:0000259" key="6">
    <source>
        <dbReference type="PROSITE" id="PS51194"/>
    </source>
</evidence>
<organism evidence="7">
    <name type="scientific">Ostreococcus tauri</name>
    <name type="common">Marine green alga</name>
    <dbReference type="NCBI Taxonomy" id="70448"/>
    <lineage>
        <taxon>Eukaryota</taxon>
        <taxon>Viridiplantae</taxon>
        <taxon>Chlorophyta</taxon>
        <taxon>Mamiellophyceae</taxon>
        <taxon>Mamiellales</taxon>
        <taxon>Bathycoccaceae</taxon>
        <taxon>Ostreococcus</taxon>
    </lineage>
</organism>
<dbReference type="GO" id="GO:0005829">
    <property type="term" value="C:cytosol"/>
    <property type="evidence" value="ECO:0007669"/>
    <property type="project" value="TreeGrafter"/>
</dbReference>
<dbReference type="PROSITE" id="PS51192">
    <property type="entry name" value="HELICASE_ATP_BIND_1"/>
    <property type="match status" value="1"/>
</dbReference>
<dbReference type="InterPro" id="IPR001650">
    <property type="entry name" value="Helicase_C-like"/>
</dbReference>
<evidence type="ECO:0000256" key="4">
    <source>
        <dbReference type="ARBA" id="ARBA00022840"/>
    </source>
</evidence>
<protein>
    <submittedName>
        <fullName evidence="7">P-loop containing nucleoside triphosphate hydrolase protein</fullName>
    </submittedName>
</protein>
<gene>
    <name evidence="7" type="ORF">BE221DRAFT_64247</name>
</gene>
<proteinExistence type="predicted"/>
<keyword evidence="2 7" id="KW-0378">Hydrolase</keyword>
<dbReference type="GO" id="GO:0003724">
    <property type="term" value="F:RNA helicase activity"/>
    <property type="evidence" value="ECO:0007669"/>
    <property type="project" value="TreeGrafter"/>
</dbReference>
<evidence type="ECO:0000256" key="2">
    <source>
        <dbReference type="ARBA" id="ARBA00022801"/>
    </source>
</evidence>
<dbReference type="InterPro" id="IPR050079">
    <property type="entry name" value="DEAD_box_RNA_helicase"/>
</dbReference>
<dbReference type="InterPro" id="IPR011545">
    <property type="entry name" value="DEAD/DEAH_box_helicase_dom"/>
</dbReference>
<dbReference type="PROSITE" id="PS51194">
    <property type="entry name" value="HELICASE_CTER"/>
    <property type="match status" value="1"/>
</dbReference>
<dbReference type="GO" id="GO:0003676">
    <property type="term" value="F:nucleic acid binding"/>
    <property type="evidence" value="ECO:0007669"/>
    <property type="project" value="InterPro"/>
</dbReference>
<keyword evidence="1" id="KW-0547">Nucleotide-binding</keyword>
<dbReference type="Proteomes" id="UP000195557">
    <property type="component" value="Unassembled WGS sequence"/>
</dbReference>
<keyword evidence="3" id="KW-0347">Helicase</keyword>
<feature type="domain" description="Helicase C-terminal" evidence="6">
    <location>
        <begin position="173"/>
        <end position="320"/>
    </location>
</feature>
<name>A0A1Y5HXV0_OSTTA</name>
<dbReference type="Gene3D" id="3.40.50.300">
    <property type="entry name" value="P-loop containing nucleotide triphosphate hydrolases"/>
    <property type="match status" value="2"/>
</dbReference>
<keyword evidence="4" id="KW-0067">ATP-binding</keyword>
<dbReference type="AlphaFoldDB" id="A0A1Y5HXV0"/>
<dbReference type="GO" id="GO:0016787">
    <property type="term" value="F:hydrolase activity"/>
    <property type="evidence" value="ECO:0007669"/>
    <property type="project" value="UniProtKB-KW"/>
</dbReference>
<evidence type="ECO:0000313" key="7">
    <source>
        <dbReference type="EMBL" id="OUS42086.1"/>
    </source>
</evidence>
<dbReference type="PANTHER" id="PTHR47959:SF1">
    <property type="entry name" value="ATP-DEPENDENT RNA HELICASE DBPA"/>
    <property type="match status" value="1"/>
</dbReference>
<sequence length="335" mass="37024">MAPNGVSHYAADYRLVECLRERYPPQLMPIQVSVWREFSSGLLERDLQIIASTGRGKTLSYTLPLLDALSKYTYRQDRALVIVPSGELANQVATVFHPFAEAISATADKLIRQQHQGWLAHTNSRLFVRNNPHIIPVGERARKKVRTFLVSATLCVHGTDAQRISTHALQNLEVLRLVLQLFKGQSVIIITSSVNSCCDIWQEIKTSQPSLLPVKYSSASSKSEQKASLEAFRNGSCKIMVASDAAARGLDVSGVKLVISYDVPDSAETYAHRVGRTARAGTDGIAMTFCRKSETEHYKKVTSFVNRHSPAVFLDVKDLFSNGISGAFSALLHHL</sequence>
<accession>A0A1Y5HXV0</accession>
<dbReference type="CDD" id="cd18787">
    <property type="entry name" value="SF2_C_DEAD"/>
    <property type="match status" value="1"/>
</dbReference>
<dbReference type="InterPro" id="IPR027417">
    <property type="entry name" value="P-loop_NTPase"/>
</dbReference>